<dbReference type="Pfam" id="PF13520">
    <property type="entry name" value="AA_permease_2"/>
    <property type="match status" value="1"/>
</dbReference>
<dbReference type="EMBL" id="QKXC01000022">
    <property type="protein sequence ID" value="RBR26330.1"/>
    <property type="molecule type" value="Genomic_DNA"/>
</dbReference>
<evidence type="ECO:0000256" key="4">
    <source>
        <dbReference type="ARBA" id="ARBA00022989"/>
    </source>
</evidence>
<dbReference type="GeneID" id="41990277"/>
<dbReference type="OrthoDB" id="10054429at2759"/>
<keyword evidence="2" id="KW-0813">Transport</keyword>
<sequence length="579" mass="63481">MVAFWIYADAVNMATDFIITTVTLGILVHLQMPLGTKAMVIGVFGCRILANRYELDEMATGKHARPTVEDVSQHSDQDHMDSAQLNKLGKKSVLKRNFGGWTILGFSCAVLVTWEGTLMNFAPGLTNGGSAGIIYGFIFVWIGVLSSFATLCELVSIAPMAAGQYHWVAMLAPPRYSKYLSYITGWMNFAGWQGTSAAAGFLTATMIQGLVIFTRPDYEAQTWHGTLLIWACILVAIIINTVVSALLPILEGMILILHLIGFFAILITLLVFRDNDNGTEVFTEWRNGGMWPSQGLSWWVGLLGCVFSFTGVDCSFHMCEEVRNPSLVVPRSIMGSITINGLLGFGMIIAMLYSATDIDAAVETPTGYPFMEIFYQATGSINGTAGMASLIVLMTLSATVGVIASTSRMLWAFARDNAMPFSSTLSKVEPRTNMPVWSISITCLISCLIGLINLGSTVVYNAIVSVAISGLYASYFMPAILLLYRRCDRDYKIRNIAGDGQVLEWGPWHLKGIFGILNNTFACMFIFIVWFFSLWPPQTPVDAASMNYAPLMTGGIAILATIYYFLFANKVYVGPKVEL</sequence>
<feature type="transmembrane region" description="Helical" evidence="6">
    <location>
        <begin position="134"/>
        <end position="158"/>
    </location>
</feature>
<feature type="transmembrane region" description="Helical" evidence="6">
    <location>
        <begin position="227"/>
        <end position="247"/>
    </location>
</feature>
<dbReference type="Proteomes" id="UP000253153">
    <property type="component" value="Unassembled WGS sequence"/>
</dbReference>
<evidence type="ECO:0000256" key="3">
    <source>
        <dbReference type="ARBA" id="ARBA00022692"/>
    </source>
</evidence>
<evidence type="ECO:0000256" key="5">
    <source>
        <dbReference type="ARBA" id="ARBA00023136"/>
    </source>
</evidence>
<protein>
    <recommendedName>
        <fullName evidence="9">Amino acid permease/ SLC12A domain-containing protein</fullName>
    </recommendedName>
</protein>
<evidence type="ECO:0000256" key="6">
    <source>
        <dbReference type="SAM" id="Phobius"/>
    </source>
</evidence>
<name>A0A366SC67_9HYPO</name>
<feature type="transmembrane region" description="Helical" evidence="6">
    <location>
        <begin position="547"/>
        <end position="566"/>
    </location>
</feature>
<feature type="transmembrane region" description="Helical" evidence="6">
    <location>
        <begin position="434"/>
        <end position="452"/>
    </location>
</feature>
<evidence type="ECO:0000256" key="2">
    <source>
        <dbReference type="ARBA" id="ARBA00022448"/>
    </source>
</evidence>
<feature type="transmembrane region" description="Helical" evidence="6">
    <location>
        <begin position="390"/>
        <end position="413"/>
    </location>
</feature>
<dbReference type="PANTHER" id="PTHR45649:SF1">
    <property type="entry name" value="TRANSPORTER, PUTATIVE (EUROFUNG)-RELATED"/>
    <property type="match status" value="1"/>
</dbReference>
<feature type="transmembrane region" description="Helical" evidence="6">
    <location>
        <begin position="337"/>
        <end position="355"/>
    </location>
</feature>
<keyword evidence="4 6" id="KW-1133">Transmembrane helix</keyword>
<evidence type="ECO:0008006" key="9">
    <source>
        <dbReference type="Google" id="ProtNLM"/>
    </source>
</evidence>
<feature type="transmembrane region" description="Helical" evidence="6">
    <location>
        <begin position="179"/>
        <end position="207"/>
    </location>
</feature>
<evidence type="ECO:0000313" key="7">
    <source>
        <dbReference type="EMBL" id="RBR26330.1"/>
    </source>
</evidence>
<dbReference type="GO" id="GO:0016020">
    <property type="term" value="C:membrane"/>
    <property type="evidence" value="ECO:0007669"/>
    <property type="project" value="UniProtKB-SubCell"/>
</dbReference>
<comment type="caution">
    <text evidence="7">The sequence shown here is derived from an EMBL/GenBank/DDBJ whole genome shotgun (WGS) entry which is preliminary data.</text>
</comment>
<feature type="transmembrane region" description="Helical" evidence="6">
    <location>
        <begin position="254"/>
        <end position="272"/>
    </location>
</feature>
<keyword evidence="3 6" id="KW-0812">Transmembrane</keyword>
<evidence type="ECO:0000313" key="8">
    <source>
        <dbReference type="Proteomes" id="UP000253153"/>
    </source>
</evidence>
<evidence type="ECO:0000256" key="1">
    <source>
        <dbReference type="ARBA" id="ARBA00004141"/>
    </source>
</evidence>
<dbReference type="PANTHER" id="PTHR45649">
    <property type="entry name" value="AMINO-ACID PERMEASE BAT1"/>
    <property type="match status" value="1"/>
</dbReference>
<feature type="transmembrane region" description="Helical" evidence="6">
    <location>
        <begin position="296"/>
        <end position="316"/>
    </location>
</feature>
<gene>
    <name evidence="7" type="ORF">FIESC28_00830</name>
</gene>
<keyword evidence="8" id="KW-1185">Reference proteome</keyword>
<proteinExistence type="predicted"/>
<keyword evidence="5 6" id="KW-0472">Membrane</keyword>
<feature type="transmembrane region" description="Helical" evidence="6">
    <location>
        <begin position="98"/>
        <end position="114"/>
    </location>
</feature>
<dbReference type="Gene3D" id="1.20.1740.10">
    <property type="entry name" value="Amino acid/polyamine transporter I"/>
    <property type="match status" value="1"/>
</dbReference>
<comment type="subcellular location">
    <subcellularLocation>
        <location evidence="1">Membrane</location>
        <topology evidence="1">Multi-pass membrane protein</topology>
    </subcellularLocation>
</comment>
<dbReference type="RefSeq" id="XP_031020921.1">
    <property type="nucleotide sequence ID" value="XM_031154981.1"/>
</dbReference>
<dbReference type="AlphaFoldDB" id="A0A366SC67"/>
<accession>A0A366SC67</accession>
<organism evidence="7 8">
    <name type="scientific">Fusarium coffeatum</name>
    <dbReference type="NCBI Taxonomy" id="231269"/>
    <lineage>
        <taxon>Eukaryota</taxon>
        <taxon>Fungi</taxon>
        <taxon>Dikarya</taxon>
        <taxon>Ascomycota</taxon>
        <taxon>Pezizomycotina</taxon>
        <taxon>Sordariomycetes</taxon>
        <taxon>Hypocreomycetidae</taxon>
        <taxon>Hypocreales</taxon>
        <taxon>Nectriaceae</taxon>
        <taxon>Fusarium</taxon>
        <taxon>Fusarium incarnatum-equiseti species complex</taxon>
    </lineage>
</organism>
<dbReference type="InterPro" id="IPR002293">
    <property type="entry name" value="AA/rel_permease1"/>
</dbReference>
<feature type="transmembrane region" description="Helical" evidence="6">
    <location>
        <begin position="6"/>
        <end position="30"/>
    </location>
</feature>
<dbReference type="PIRSF" id="PIRSF006060">
    <property type="entry name" value="AA_transporter"/>
    <property type="match status" value="1"/>
</dbReference>
<dbReference type="GO" id="GO:0022857">
    <property type="term" value="F:transmembrane transporter activity"/>
    <property type="evidence" value="ECO:0007669"/>
    <property type="project" value="InterPro"/>
</dbReference>
<feature type="transmembrane region" description="Helical" evidence="6">
    <location>
        <begin position="513"/>
        <end position="535"/>
    </location>
</feature>
<feature type="transmembrane region" description="Helical" evidence="6">
    <location>
        <begin position="458"/>
        <end position="484"/>
    </location>
</feature>
<reference evidence="7 8" key="1">
    <citation type="submission" date="2018-06" db="EMBL/GenBank/DDBJ databases">
        <title>Fusarium incarnatum-equiseti species complex species 28.</title>
        <authorList>
            <person name="Gardiner D.M."/>
        </authorList>
    </citation>
    <scope>NUCLEOTIDE SEQUENCE [LARGE SCALE GENOMIC DNA]</scope>
    <source>
        <strain evidence="7 8">FIESC_28</strain>
    </source>
</reference>